<dbReference type="Pfam" id="PF15608">
    <property type="entry name" value="PELOTA_1"/>
    <property type="match status" value="1"/>
</dbReference>
<protein>
    <submittedName>
        <fullName evidence="3">Uncharacterized protein</fullName>
    </submittedName>
</protein>
<dbReference type="InterPro" id="IPR011215">
    <property type="entry name" value="StiP_N"/>
</dbReference>
<sequence length="388" mass="43332">MAITSKPKISREKASELILTQGFSGSYQPEQVTFLLKRTQIRPTDTLEKERLIQSGEKHYSQMIGQENPPTERHLQLFEQAMQYGQQRLAKEVQQLAQTLSAEFAESIVLVSFVRAGVPLGVLLYHALQDLGHDCVHYGISIIRDRGIDFAALETIIAKHGHQSLVFVDGWTGKGAIQKELQRSLADDPRFIDRPLPLVVLSDIGGCAWLAASGEDWLIPSGVLGSTISGLISRSICENEALQLNEVEESNLDQWHGCIEYTHLNSFDMSQSFIGQINQIRRKIKSEENAVWTSAQQQLQKRQSQAVIKQLAEQYQITNINRIKPSIAEATRAILRRVPDLVLLRDANDADTALLRHLTEVTQTPVKVVGDQIAPYRAITLIQKLGAG</sequence>
<dbReference type="InterPro" id="IPR048336">
    <property type="entry name" value="StiP-like"/>
</dbReference>
<feature type="domain" description="Cysteine protease StiP N-terminal" evidence="1">
    <location>
        <begin position="25"/>
        <end position="277"/>
    </location>
</feature>
<dbReference type="AlphaFoldDB" id="N8Q3D7"/>
<proteinExistence type="predicted"/>
<reference evidence="3 4" key="1">
    <citation type="submission" date="2013-02" db="EMBL/GenBank/DDBJ databases">
        <title>The Genome Sequence of Acinetobacter parvus NIPH 1103.</title>
        <authorList>
            <consortium name="The Broad Institute Genome Sequencing Platform"/>
            <consortium name="The Broad Institute Genome Sequencing Center for Infectious Disease"/>
            <person name="Cerqueira G."/>
            <person name="Feldgarden M."/>
            <person name="Courvalin P."/>
            <person name="Perichon B."/>
            <person name="Grillot-Courvalin C."/>
            <person name="Clermont D."/>
            <person name="Rocha E."/>
            <person name="Yoon E.-J."/>
            <person name="Nemec A."/>
            <person name="Walker B."/>
            <person name="Young S.K."/>
            <person name="Zeng Q."/>
            <person name="Gargeya S."/>
            <person name="Fitzgerald M."/>
            <person name="Haas B."/>
            <person name="Abouelleil A."/>
            <person name="Alvarado L."/>
            <person name="Arachchi H.M."/>
            <person name="Berlin A.M."/>
            <person name="Chapman S.B."/>
            <person name="Dewar J."/>
            <person name="Goldberg J."/>
            <person name="Griggs A."/>
            <person name="Gujja S."/>
            <person name="Hansen M."/>
            <person name="Howarth C."/>
            <person name="Imamovic A."/>
            <person name="Larimer J."/>
            <person name="McCowan C."/>
            <person name="Murphy C."/>
            <person name="Neiman D."/>
            <person name="Pearson M."/>
            <person name="Priest M."/>
            <person name="Roberts A."/>
            <person name="Saif S."/>
            <person name="Shea T."/>
            <person name="Sisk P."/>
            <person name="Sykes S."/>
            <person name="Wortman J."/>
            <person name="Nusbaum C."/>
            <person name="Birren B."/>
        </authorList>
    </citation>
    <scope>NUCLEOTIDE SEQUENCE [LARGE SCALE GENOMIC DNA]</scope>
    <source>
        <strain evidence="3 4">NIPH 1103</strain>
    </source>
</reference>
<comment type="caution">
    <text evidence="3">The sequence shown here is derived from an EMBL/GenBank/DDBJ whole genome shotgun (WGS) entry which is preliminary data.</text>
</comment>
<evidence type="ECO:0000259" key="1">
    <source>
        <dbReference type="Pfam" id="PF11202"/>
    </source>
</evidence>
<gene>
    <name evidence="3" type="ORF">F989_02056</name>
</gene>
<evidence type="ECO:0000259" key="2">
    <source>
        <dbReference type="Pfam" id="PF15608"/>
    </source>
</evidence>
<dbReference type="RefSeq" id="WP_004679775.1">
    <property type="nucleotide sequence ID" value="NZ_KB849227.1"/>
</dbReference>
<dbReference type="HOGENOM" id="CLU_032640_1_0_6"/>
<evidence type="ECO:0000313" key="3">
    <source>
        <dbReference type="EMBL" id="ENU33005.1"/>
    </source>
</evidence>
<accession>N8Q3D7</accession>
<dbReference type="EMBL" id="APOL01000035">
    <property type="protein sequence ID" value="ENU33005.1"/>
    <property type="molecule type" value="Genomic_DNA"/>
</dbReference>
<name>N8Q3D7_9GAMM</name>
<dbReference type="Pfam" id="PF11202">
    <property type="entry name" value="StiP"/>
    <property type="match status" value="1"/>
</dbReference>
<dbReference type="PATRIC" id="fig|1217671.3.peg.2029"/>
<organism evidence="3 4">
    <name type="scientific">Acinetobacter parvus NIPH 1103</name>
    <dbReference type="NCBI Taxonomy" id="1217671"/>
    <lineage>
        <taxon>Bacteria</taxon>
        <taxon>Pseudomonadati</taxon>
        <taxon>Pseudomonadota</taxon>
        <taxon>Gammaproteobacteria</taxon>
        <taxon>Moraxellales</taxon>
        <taxon>Moraxellaceae</taxon>
        <taxon>Acinetobacter</taxon>
    </lineage>
</organism>
<feature type="domain" description="PELOTA RNA-binding" evidence="2">
    <location>
        <begin position="303"/>
        <end position="384"/>
    </location>
</feature>
<dbReference type="InterPro" id="IPR028157">
    <property type="entry name" value="PELOTA_dom"/>
</dbReference>
<evidence type="ECO:0000313" key="4">
    <source>
        <dbReference type="Proteomes" id="UP000018426"/>
    </source>
</evidence>
<dbReference type="STRING" id="134533.GCA_001485085_01482"/>
<dbReference type="PIRSF" id="PIRSF020979">
    <property type="entry name" value="UCP020979"/>
    <property type="match status" value="1"/>
</dbReference>
<dbReference type="Proteomes" id="UP000018426">
    <property type="component" value="Unassembled WGS sequence"/>
</dbReference>